<accession>A0A814JL48</accession>
<name>A0A814JL48_9BILA</name>
<dbReference type="EMBL" id="CAJNOE010000198">
    <property type="protein sequence ID" value="CAF1038977.1"/>
    <property type="molecule type" value="Genomic_DNA"/>
</dbReference>
<dbReference type="PANTHER" id="PTHR23351:SF24">
    <property type="entry name" value="ACTIVATING TRANSCRIPTION FACTOR 3-RELATED"/>
    <property type="match status" value="1"/>
</dbReference>
<feature type="region of interest" description="Disordered" evidence="5">
    <location>
        <begin position="1"/>
        <end position="28"/>
    </location>
</feature>
<evidence type="ECO:0000313" key="7">
    <source>
        <dbReference type="EMBL" id="CAF1038977.1"/>
    </source>
</evidence>
<sequence length="171" mass="19843">MCTNNSTPSYTTQYSVSSMDSNSNDSEGCSLDNTIEYGPIKIRQIRKPAPTIATGRRPKSLVLTGDEAIKREQRREKNREAARKLKERRKLIEKELDQQLRDLEGEHSSLQNNLQQLRDRKQTLQTAVNNCFRDPIEELLSSNNKEMLLFFEQYLDDPDLFDESIESILNF</sequence>
<organism evidence="7 9">
    <name type="scientific">Adineta steineri</name>
    <dbReference type="NCBI Taxonomy" id="433720"/>
    <lineage>
        <taxon>Eukaryota</taxon>
        <taxon>Metazoa</taxon>
        <taxon>Spiralia</taxon>
        <taxon>Gnathifera</taxon>
        <taxon>Rotifera</taxon>
        <taxon>Eurotatoria</taxon>
        <taxon>Bdelloidea</taxon>
        <taxon>Adinetida</taxon>
        <taxon>Adinetidae</taxon>
        <taxon>Adineta</taxon>
    </lineage>
</organism>
<dbReference type="GO" id="GO:0006357">
    <property type="term" value="P:regulation of transcription by RNA polymerase II"/>
    <property type="evidence" value="ECO:0007669"/>
    <property type="project" value="InterPro"/>
</dbReference>
<evidence type="ECO:0000259" key="6">
    <source>
        <dbReference type="PROSITE" id="PS50217"/>
    </source>
</evidence>
<dbReference type="SMART" id="SM00338">
    <property type="entry name" value="BRLZ"/>
    <property type="match status" value="1"/>
</dbReference>
<evidence type="ECO:0000256" key="4">
    <source>
        <dbReference type="SAM" id="Coils"/>
    </source>
</evidence>
<feature type="compositionally biased region" description="Polar residues" evidence="5">
    <location>
        <begin position="1"/>
        <end position="14"/>
    </location>
</feature>
<dbReference type="PANTHER" id="PTHR23351">
    <property type="entry name" value="FOS TRANSCRIPTION FACTOR-RELATED"/>
    <property type="match status" value="1"/>
</dbReference>
<dbReference type="GO" id="GO:0003677">
    <property type="term" value="F:DNA binding"/>
    <property type="evidence" value="ECO:0007669"/>
    <property type="project" value="UniProtKB-KW"/>
</dbReference>
<evidence type="ECO:0000256" key="2">
    <source>
        <dbReference type="ARBA" id="ARBA00023125"/>
    </source>
</evidence>
<dbReference type="EMBL" id="CAJOBB010003174">
    <property type="protein sequence ID" value="CAF4024945.1"/>
    <property type="molecule type" value="Genomic_DNA"/>
</dbReference>
<evidence type="ECO:0000256" key="1">
    <source>
        <dbReference type="ARBA" id="ARBA00023015"/>
    </source>
</evidence>
<proteinExistence type="predicted"/>
<feature type="coiled-coil region" evidence="4">
    <location>
        <begin position="74"/>
        <end position="127"/>
    </location>
</feature>
<dbReference type="Proteomes" id="UP000663860">
    <property type="component" value="Unassembled WGS sequence"/>
</dbReference>
<dbReference type="InterPro" id="IPR046347">
    <property type="entry name" value="bZIP_sf"/>
</dbReference>
<evidence type="ECO:0000313" key="8">
    <source>
        <dbReference type="EMBL" id="CAF4024945.1"/>
    </source>
</evidence>
<dbReference type="InterPro" id="IPR004827">
    <property type="entry name" value="bZIP"/>
</dbReference>
<dbReference type="AlphaFoldDB" id="A0A814JL48"/>
<keyword evidence="4" id="KW-0175">Coiled coil</keyword>
<dbReference type="SUPFAM" id="SSF57959">
    <property type="entry name" value="Leucine zipper domain"/>
    <property type="match status" value="1"/>
</dbReference>
<keyword evidence="1" id="KW-0805">Transcription regulation</keyword>
<dbReference type="PROSITE" id="PS50217">
    <property type="entry name" value="BZIP"/>
    <property type="match status" value="1"/>
</dbReference>
<evidence type="ECO:0000256" key="3">
    <source>
        <dbReference type="ARBA" id="ARBA00023163"/>
    </source>
</evidence>
<feature type="domain" description="BZIP" evidence="6">
    <location>
        <begin position="68"/>
        <end position="125"/>
    </location>
</feature>
<comment type="caution">
    <text evidence="7">The sequence shown here is derived from an EMBL/GenBank/DDBJ whole genome shotgun (WGS) entry which is preliminary data.</text>
</comment>
<gene>
    <name evidence="7" type="ORF">IZO911_LOCUS19681</name>
    <name evidence="8" type="ORF">KXQ929_LOCUS29915</name>
</gene>
<keyword evidence="2" id="KW-0238">DNA-binding</keyword>
<dbReference type="Gene3D" id="1.20.5.170">
    <property type="match status" value="1"/>
</dbReference>
<dbReference type="GO" id="GO:0003700">
    <property type="term" value="F:DNA-binding transcription factor activity"/>
    <property type="evidence" value="ECO:0007669"/>
    <property type="project" value="InterPro"/>
</dbReference>
<evidence type="ECO:0000313" key="9">
    <source>
        <dbReference type="Proteomes" id="UP000663860"/>
    </source>
</evidence>
<keyword evidence="3" id="KW-0804">Transcription</keyword>
<reference evidence="7" key="1">
    <citation type="submission" date="2021-02" db="EMBL/GenBank/DDBJ databases">
        <authorList>
            <person name="Nowell W R."/>
        </authorList>
    </citation>
    <scope>NUCLEOTIDE SEQUENCE</scope>
</reference>
<dbReference type="InterPro" id="IPR000837">
    <property type="entry name" value="AP-1"/>
</dbReference>
<protein>
    <recommendedName>
        <fullName evidence="6">BZIP domain-containing protein</fullName>
    </recommendedName>
</protein>
<dbReference type="Pfam" id="PF00170">
    <property type="entry name" value="bZIP_1"/>
    <property type="match status" value="1"/>
</dbReference>
<evidence type="ECO:0000256" key="5">
    <source>
        <dbReference type="SAM" id="MobiDB-lite"/>
    </source>
</evidence>
<feature type="compositionally biased region" description="Low complexity" evidence="5">
    <location>
        <begin position="15"/>
        <end position="26"/>
    </location>
</feature>
<dbReference type="Proteomes" id="UP000663868">
    <property type="component" value="Unassembled WGS sequence"/>
</dbReference>